<dbReference type="GO" id="GO:0140359">
    <property type="term" value="F:ABC-type transporter activity"/>
    <property type="evidence" value="ECO:0007669"/>
    <property type="project" value="InterPro"/>
</dbReference>
<dbReference type="OrthoDB" id="5288404at2"/>
<feature type="transmembrane region" description="Helical" evidence="7">
    <location>
        <begin position="159"/>
        <end position="178"/>
    </location>
</feature>
<dbReference type="InterPro" id="IPR036640">
    <property type="entry name" value="ABC1_TM_sf"/>
</dbReference>
<dbReference type="AlphaFoldDB" id="A0A1I4BTG9"/>
<protein>
    <submittedName>
        <fullName evidence="10">ATP-binding cassette, subfamily C</fullName>
    </submittedName>
</protein>
<feature type="transmembrane region" description="Helical" evidence="7">
    <location>
        <begin position="131"/>
        <end position="153"/>
    </location>
</feature>
<keyword evidence="6 7" id="KW-0472">Membrane</keyword>
<evidence type="ECO:0000259" key="8">
    <source>
        <dbReference type="PROSITE" id="PS50893"/>
    </source>
</evidence>
<reference evidence="10 11" key="1">
    <citation type="submission" date="2016-10" db="EMBL/GenBank/DDBJ databases">
        <authorList>
            <person name="de Groot N.N."/>
        </authorList>
    </citation>
    <scope>NUCLEOTIDE SEQUENCE [LARGE SCALE GENOMIC DNA]</scope>
    <source>
        <strain evidence="10 11">DSM 19981</strain>
    </source>
</reference>
<sequence length="561" mass="58573">MIRAGTMAGEVAQALSRAPAFSGVLGTAFGLSVARQACLLGMPLLTMHVFDGVIEGGNLDTLAVLAVCFFVALVMAGVMRAVRAMLMAALAESLARRLTVEALEAAVRSALAGSRRPGLAALQDTAELRRFLGGGTIADLFDMTATPIGLLVLWMMHPVYAVIALAACVTIAALGVVLDHTTRGMMRSASDRQVKTSAELQGRLRQADMLEGLGMLGAVVRRWEPAQAASLAEGDRAQARARAVRGITEYSSYIAQGTMVVAGVILATHHQVSPGSVIAASMLANSATAPIARVVLSWRDWAMAALAWRRMQELLADHAAPDALPPAADGHPGLWVRDLTWTPPEGARPVLDGTTVYCPPGTITLVLGPNGSGKSTLLRLALGLMQPDSGTAELEGQDTRQVARDVIGPRIGYLPQDVQLLDGSVLQNIGRFGPEEAEAVVAAARMAGAHDMIGRLPQGYATEAGPTAGLSMGQKRMIGLARALYGAPSLLVLDEPEAGLDREGRQAALAAVLAARAAGAACLVVSHDPGLWHGQVDQLLRLGPRGSWQTEAPDKPAARGA</sequence>
<feature type="domain" description="ABC transmembrane type-1" evidence="9">
    <location>
        <begin position="28"/>
        <end position="303"/>
    </location>
</feature>
<dbReference type="Pfam" id="PF00664">
    <property type="entry name" value="ABC_membrane"/>
    <property type="match status" value="1"/>
</dbReference>
<dbReference type="InterPro" id="IPR003593">
    <property type="entry name" value="AAA+_ATPase"/>
</dbReference>
<dbReference type="RefSeq" id="WP_092960973.1">
    <property type="nucleotide sequence ID" value="NZ_FOSQ01000006.1"/>
</dbReference>
<keyword evidence="4 10" id="KW-0067">ATP-binding</keyword>
<dbReference type="SMART" id="SM00382">
    <property type="entry name" value="AAA"/>
    <property type="match status" value="1"/>
</dbReference>
<organism evidence="10 11">
    <name type="scientific">Falsiroseomonas stagni DSM 19981</name>
    <dbReference type="NCBI Taxonomy" id="1123062"/>
    <lineage>
        <taxon>Bacteria</taxon>
        <taxon>Pseudomonadati</taxon>
        <taxon>Pseudomonadota</taxon>
        <taxon>Alphaproteobacteria</taxon>
        <taxon>Acetobacterales</taxon>
        <taxon>Roseomonadaceae</taxon>
        <taxon>Falsiroseomonas</taxon>
    </lineage>
</organism>
<dbReference type="GO" id="GO:0016887">
    <property type="term" value="F:ATP hydrolysis activity"/>
    <property type="evidence" value="ECO:0007669"/>
    <property type="project" value="InterPro"/>
</dbReference>
<evidence type="ECO:0000256" key="5">
    <source>
        <dbReference type="ARBA" id="ARBA00022989"/>
    </source>
</evidence>
<dbReference type="InterPro" id="IPR027417">
    <property type="entry name" value="P-loop_NTPase"/>
</dbReference>
<dbReference type="InterPro" id="IPR039421">
    <property type="entry name" value="Type_1_exporter"/>
</dbReference>
<dbReference type="PROSITE" id="PS50893">
    <property type="entry name" value="ABC_TRANSPORTER_2"/>
    <property type="match status" value="1"/>
</dbReference>
<feature type="transmembrane region" description="Helical" evidence="7">
    <location>
        <begin position="62"/>
        <end position="82"/>
    </location>
</feature>
<dbReference type="SUPFAM" id="SSF52540">
    <property type="entry name" value="P-loop containing nucleoside triphosphate hydrolases"/>
    <property type="match status" value="1"/>
</dbReference>
<dbReference type="GO" id="GO:0005524">
    <property type="term" value="F:ATP binding"/>
    <property type="evidence" value="ECO:0007669"/>
    <property type="project" value="UniProtKB-KW"/>
</dbReference>
<evidence type="ECO:0000259" key="9">
    <source>
        <dbReference type="PROSITE" id="PS50929"/>
    </source>
</evidence>
<proteinExistence type="predicted"/>
<gene>
    <name evidence="10" type="ORF">SAMN02745775_106121</name>
</gene>
<dbReference type="Gene3D" id="3.40.50.300">
    <property type="entry name" value="P-loop containing nucleotide triphosphate hydrolases"/>
    <property type="match status" value="1"/>
</dbReference>
<evidence type="ECO:0000256" key="7">
    <source>
        <dbReference type="SAM" id="Phobius"/>
    </source>
</evidence>
<keyword evidence="11" id="KW-1185">Reference proteome</keyword>
<feature type="domain" description="ABC transporter" evidence="8">
    <location>
        <begin position="334"/>
        <end position="561"/>
    </location>
</feature>
<dbReference type="Gene3D" id="1.20.1560.10">
    <property type="entry name" value="ABC transporter type 1, transmembrane domain"/>
    <property type="match status" value="1"/>
</dbReference>
<evidence type="ECO:0000313" key="11">
    <source>
        <dbReference type="Proteomes" id="UP000199473"/>
    </source>
</evidence>
<dbReference type="InterPro" id="IPR011527">
    <property type="entry name" value="ABC1_TM_dom"/>
</dbReference>
<keyword evidence="3" id="KW-0547">Nucleotide-binding</keyword>
<accession>A0A1I4BTG9</accession>
<dbReference type="EMBL" id="FOSQ01000006">
    <property type="protein sequence ID" value="SFK72062.1"/>
    <property type="molecule type" value="Genomic_DNA"/>
</dbReference>
<evidence type="ECO:0000256" key="2">
    <source>
        <dbReference type="ARBA" id="ARBA00022692"/>
    </source>
</evidence>
<evidence type="ECO:0000256" key="3">
    <source>
        <dbReference type="ARBA" id="ARBA00022741"/>
    </source>
</evidence>
<dbReference type="PROSITE" id="PS50929">
    <property type="entry name" value="ABC_TM1F"/>
    <property type="match status" value="1"/>
</dbReference>
<evidence type="ECO:0000256" key="6">
    <source>
        <dbReference type="ARBA" id="ARBA00023136"/>
    </source>
</evidence>
<evidence type="ECO:0000256" key="1">
    <source>
        <dbReference type="ARBA" id="ARBA00004651"/>
    </source>
</evidence>
<dbReference type="GO" id="GO:0034040">
    <property type="term" value="F:ATPase-coupled lipid transmembrane transporter activity"/>
    <property type="evidence" value="ECO:0007669"/>
    <property type="project" value="TreeGrafter"/>
</dbReference>
<dbReference type="SUPFAM" id="SSF90123">
    <property type="entry name" value="ABC transporter transmembrane region"/>
    <property type="match status" value="1"/>
</dbReference>
<evidence type="ECO:0000256" key="4">
    <source>
        <dbReference type="ARBA" id="ARBA00022840"/>
    </source>
</evidence>
<dbReference type="PANTHER" id="PTHR24221">
    <property type="entry name" value="ATP-BINDING CASSETTE SUB-FAMILY B"/>
    <property type="match status" value="1"/>
</dbReference>
<evidence type="ECO:0000313" key="10">
    <source>
        <dbReference type="EMBL" id="SFK72062.1"/>
    </source>
</evidence>
<comment type="subcellular location">
    <subcellularLocation>
        <location evidence="1">Cell membrane</location>
        <topology evidence="1">Multi-pass membrane protein</topology>
    </subcellularLocation>
</comment>
<dbReference type="GO" id="GO:0005886">
    <property type="term" value="C:plasma membrane"/>
    <property type="evidence" value="ECO:0007669"/>
    <property type="project" value="UniProtKB-SubCell"/>
</dbReference>
<name>A0A1I4BTG9_9PROT</name>
<dbReference type="STRING" id="1123062.SAMN02745775_106121"/>
<dbReference type="InterPro" id="IPR003439">
    <property type="entry name" value="ABC_transporter-like_ATP-bd"/>
</dbReference>
<keyword evidence="5 7" id="KW-1133">Transmembrane helix</keyword>
<keyword evidence="2 7" id="KW-0812">Transmembrane</keyword>
<dbReference type="PANTHER" id="PTHR24221:SF248">
    <property type="entry name" value="ABC TRANSPORTER TRANSMEMBRANE REGION"/>
    <property type="match status" value="1"/>
</dbReference>
<dbReference type="Proteomes" id="UP000199473">
    <property type="component" value="Unassembled WGS sequence"/>
</dbReference>
<dbReference type="Pfam" id="PF00005">
    <property type="entry name" value="ABC_tran"/>
    <property type="match status" value="1"/>
</dbReference>
<feature type="transmembrane region" description="Helical" evidence="7">
    <location>
        <begin position="20"/>
        <end position="42"/>
    </location>
</feature>